<accession>S7U8Y0</accession>
<evidence type="ECO:0000256" key="7">
    <source>
        <dbReference type="HAMAP-Rule" id="MF_00141"/>
    </source>
</evidence>
<comment type="caution">
    <text evidence="12">The sequence shown here is derived from an EMBL/GenBank/DDBJ whole genome shotgun (WGS) entry which is preliminary data.</text>
</comment>
<dbReference type="PANTHER" id="PTHR30053:SF14">
    <property type="entry name" value="TRANSLATION ELONGATION FACTOR KOW-LIKE DOMAIN-CONTAINING PROTEIN"/>
    <property type="match status" value="1"/>
</dbReference>
<dbReference type="PROSITE" id="PS01275">
    <property type="entry name" value="EFP"/>
    <property type="match status" value="1"/>
</dbReference>
<dbReference type="InterPro" id="IPR015365">
    <property type="entry name" value="Elong-fact-P_C"/>
</dbReference>
<evidence type="ECO:0000313" key="13">
    <source>
        <dbReference type="Proteomes" id="UP000014975"/>
    </source>
</evidence>
<evidence type="ECO:0000256" key="1">
    <source>
        <dbReference type="ARBA" id="ARBA00004496"/>
    </source>
</evidence>
<evidence type="ECO:0000259" key="10">
    <source>
        <dbReference type="SMART" id="SM00841"/>
    </source>
</evidence>
<dbReference type="InterPro" id="IPR013185">
    <property type="entry name" value="Transl_elong_KOW-like"/>
</dbReference>
<dbReference type="SMART" id="SM01185">
    <property type="entry name" value="EFP"/>
    <property type="match status" value="1"/>
</dbReference>
<proteinExistence type="inferred from homology"/>
<dbReference type="FunFam" id="2.40.50.140:FF:000004">
    <property type="entry name" value="Elongation factor P"/>
    <property type="match status" value="1"/>
</dbReference>
<organism evidence="12 13">
    <name type="scientific">Alkalidesulfovibrio alkalitolerans DSM 16529</name>
    <dbReference type="NCBI Taxonomy" id="1121439"/>
    <lineage>
        <taxon>Bacteria</taxon>
        <taxon>Pseudomonadati</taxon>
        <taxon>Thermodesulfobacteriota</taxon>
        <taxon>Desulfovibrionia</taxon>
        <taxon>Desulfovibrionales</taxon>
        <taxon>Desulfovibrionaceae</taxon>
        <taxon>Alkalidesulfovibrio</taxon>
    </lineage>
</organism>
<dbReference type="HAMAP" id="MF_00141">
    <property type="entry name" value="EF_P"/>
    <property type="match status" value="1"/>
</dbReference>
<dbReference type="Gene3D" id="2.40.50.140">
    <property type="entry name" value="Nucleic acid-binding proteins"/>
    <property type="match status" value="2"/>
</dbReference>
<comment type="subcellular location">
    <subcellularLocation>
        <location evidence="1 7">Cytoplasm</location>
    </subcellularLocation>
</comment>
<dbReference type="EMBL" id="ATHI01000032">
    <property type="protein sequence ID" value="EPR30394.1"/>
    <property type="molecule type" value="Genomic_DNA"/>
</dbReference>
<dbReference type="InterPro" id="IPR012340">
    <property type="entry name" value="NA-bd_OB-fold"/>
</dbReference>
<dbReference type="InterPro" id="IPR001059">
    <property type="entry name" value="Transl_elong_P/YeiP_cen"/>
</dbReference>
<evidence type="ECO:0000256" key="5">
    <source>
        <dbReference type="ARBA" id="ARBA00022768"/>
    </source>
</evidence>
<protein>
    <recommendedName>
        <fullName evidence="7 8">Elongation factor P</fullName>
        <shortName evidence="7">EF-P</shortName>
    </recommendedName>
</protein>
<dbReference type="InterPro" id="IPR013852">
    <property type="entry name" value="Transl_elong_P/YeiP_CS"/>
</dbReference>
<dbReference type="FunFam" id="2.40.50.140:FF:000009">
    <property type="entry name" value="Elongation factor P"/>
    <property type="match status" value="1"/>
</dbReference>
<dbReference type="InterPro" id="IPR014722">
    <property type="entry name" value="Rib_uL2_dom2"/>
</dbReference>
<dbReference type="RefSeq" id="WP_020888230.1">
    <property type="nucleotide sequence ID" value="NZ_ATHI01000032.1"/>
</dbReference>
<dbReference type="Pfam" id="PF08207">
    <property type="entry name" value="EFP_N"/>
    <property type="match status" value="1"/>
</dbReference>
<dbReference type="PIRSF" id="PIRSF005901">
    <property type="entry name" value="EF-P"/>
    <property type="match status" value="1"/>
</dbReference>
<evidence type="ECO:0000256" key="8">
    <source>
        <dbReference type="NCBIfam" id="TIGR00038"/>
    </source>
</evidence>
<reference evidence="12 13" key="1">
    <citation type="journal article" date="2013" name="Genome Announc.">
        <title>Draft genome sequences for three mercury-methylating, sulfate-reducing bacteria.</title>
        <authorList>
            <person name="Brown S.D."/>
            <person name="Hurt R.A.Jr."/>
            <person name="Gilmour C.C."/>
            <person name="Elias D.A."/>
        </authorList>
    </citation>
    <scope>NUCLEOTIDE SEQUENCE [LARGE SCALE GENOMIC DNA]</scope>
    <source>
        <strain evidence="12 13">DSM 16529</strain>
    </source>
</reference>
<dbReference type="STRING" id="1121439.dsat_1534"/>
<dbReference type="SUPFAM" id="SSF50104">
    <property type="entry name" value="Translation proteins SH3-like domain"/>
    <property type="match status" value="1"/>
</dbReference>
<dbReference type="Pfam" id="PF09285">
    <property type="entry name" value="Elong-fact-P_C"/>
    <property type="match status" value="1"/>
</dbReference>
<dbReference type="eggNOG" id="COG0231">
    <property type="taxonomic scope" value="Bacteria"/>
</dbReference>
<dbReference type="SUPFAM" id="SSF50249">
    <property type="entry name" value="Nucleic acid-binding proteins"/>
    <property type="match status" value="2"/>
</dbReference>
<dbReference type="InterPro" id="IPR008991">
    <property type="entry name" value="Translation_prot_SH3-like_sf"/>
</dbReference>
<dbReference type="InterPro" id="IPR020599">
    <property type="entry name" value="Transl_elong_fac_P/YeiP"/>
</dbReference>
<dbReference type="AlphaFoldDB" id="S7U8Y0"/>
<dbReference type="SMART" id="SM00841">
    <property type="entry name" value="Elong-fact-P_C"/>
    <property type="match status" value="1"/>
</dbReference>
<comment type="function">
    <text evidence="7">Involved in peptide bond synthesis. Stimulates efficient translation and peptide-bond synthesis on native or reconstituted 70S ribosomes in vitro. Probably functions indirectly by altering the affinity of the ribosome for aminoacyl-tRNA, thus increasing their reactivity as acceptors for peptidyl transferase.</text>
</comment>
<dbReference type="GO" id="GO:0003746">
    <property type="term" value="F:translation elongation factor activity"/>
    <property type="evidence" value="ECO:0007669"/>
    <property type="project" value="UniProtKB-UniRule"/>
</dbReference>
<evidence type="ECO:0000256" key="6">
    <source>
        <dbReference type="ARBA" id="ARBA00022917"/>
    </source>
</evidence>
<dbReference type="NCBIfam" id="NF001810">
    <property type="entry name" value="PRK00529.1"/>
    <property type="match status" value="1"/>
</dbReference>
<dbReference type="CDD" id="cd04470">
    <property type="entry name" value="S1_EF-P_repeat_1"/>
    <property type="match status" value="1"/>
</dbReference>
<name>S7U8Y0_9BACT</name>
<keyword evidence="6 7" id="KW-0648">Protein biosynthesis</keyword>
<dbReference type="Pfam" id="PF01132">
    <property type="entry name" value="EFP"/>
    <property type="match status" value="1"/>
</dbReference>
<dbReference type="Gene3D" id="2.30.30.30">
    <property type="match status" value="1"/>
</dbReference>
<comment type="similarity">
    <text evidence="3 7 9">Belongs to the elongation factor P family.</text>
</comment>
<dbReference type="FunFam" id="2.30.30.30:FF:000003">
    <property type="entry name" value="Elongation factor P"/>
    <property type="match status" value="1"/>
</dbReference>
<comment type="pathway">
    <text evidence="2 7">Protein biosynthesis; polypeptide chain elongation.</text>
</comment>
<dbReference type="GO" id="GO:0005829">
    <property type="term" value="C:cytosol"/>
    <property type="evidence" value="ECO:0007669"/>
    <property type="project" value="UniProtKB-ARBA"/>
</dbReference>
<evidence type="ECO:0000259" key="11">
    <source>
        <dbReference type="SMART" id="SM01185"/>
    </source>
</evidence>
<evidence type="ECO:0000256" key="9">
    <source>
        <dbReference type="RuleBase" id="RU004389"/>
    </source>
</evidence>
<dbReference type="CDD" id="cd05794">
    <property type="entry name" value="S1_EF-P_repeat_2"/>
    <property type="match status" value="1"/>
</dbReference>
<dbReference type="Proteomes" id="UP000014975">
    <property type="component" value="Unassembled WGS sequence"/>
</dbReference>
<sequence>MYSTTDFRRGLKIEMDGIPYEIVESQHYKPGKGGAIVRTKLRNVLNGRVVDHTFRSGEKVAKPDLVTQDMQFLYREGTDLVFMDMSSYEQIHVAGDVLSEKSGYLTDGMEIQVLLYNGQVIDLNLPPSLVFEIVQTEPGVQGDRVGNTTKAATLNTGIVVQVPLFINEGEQIKVDTRSGEYISRA</sequence>
<dbReference type="NCBIfam" id="TIGR00038">
    <property type="entry name" value="efp"/>
    <property type="match status" value="1"/>
</dbReference>
<dbReference type="InterPro" id="IPR011768">
    <property type="entry name" value="Transl_elongation_fac_P"/>
</dbReference>
<keyword evidence="4 7" id="KW-0963">Cytoplasm</keyword>
<dbReference type="GO" id="GO:0043043">
    <property type="term" value="P:peptide biosynthetic process"/>
    <property type="evidence" value="ECO:0007669"/>
    <property type="project" value="InterPro"/>
</dbReference>
<feature type="domain" description="Elongation factor P C-terminal" evidence="10">
    <location>
        <begin position="129"/>
        <end position="184"/>
    </location>
</feature>
<gene>
    <name evidence="7" type="primary">efp</name>
    <name evidence="12" type="ORF">dsat_1534</name>
</gene>
<dbReference type="OrthoDB" id="9801844at2"/>
<dbReference type="UniPathway" id="UPA00345"/>
<dbReference type="PANTHER" id="PTHR30053">
    <property type="entry name" value="ELONGATION FACTOR P"/>
    <property type="match status" value="1"/>
</dbReference>
<evidence type="ECO:0000256" key="2">
    <source>
        <dbReference type="ARBA" id="ARBA00004815"/>
    </source>
</evidence>
<evidence type="ECO:0000256" key="4">
    <source>
        <dbReference type="ARBA" id="ARBA00022490"/>
    </source>
</evidence>
<dbReference type="PATRIC" id="fig|1121439.3.peg.2921"/>
<keyword evidence="13" id="KW-1185">Reference proteome</keyword>
<feature type="domain" description="Translation elongation factor P/YeiP central" evidence="11">
    <location>
        <begin position="67"/>
        <end position="121"/>
    </location>
</feature>
<keyword evidence="5 7" id="KW-0251">Elongation factor</keyword>
<evidence type="ECO:0000313" key="12">
    <source>
        <dbReference type="EMBL" id="EPR30394.1"/>
    </source>
</evidence>
<evidence type="ECO:0000256" key="3">
    <source>
        <dbReference type="ARBA" id="ARBA00009479"/>
    </source>
</evidence>